<dbReference type="EMBL" id="JAPDDP010000013">
    <property type="protein sequence ID" value="MDA0180496.1"/>
    <property type="molecule type" value="Genomic_DNA"/>
</dbReference>
<evidence type="ECO:0000256" key="1">
    <source>
        <dbReference type="SAM" id="MobiDB-lite"/>
    </source>
</evidence>
<keyword evidence="2" id="KW-0812">Transmembrane</keyword>
<feature type="transmembrane region" description="Helical" evidence="2">
    <location>
        <begin position="190"/>
        <end position="211"/>
    </location>
</feature>
<gene>
    <name evidence="3" type="ORF">OJ997_09340</name>
</gene>
<protein>
    <submittedName>
        <fullName evidence="3">Uncharacterized protein</fullName>
    </submittedName>
</protein>
<name>A0A9X3N6Q8_9ACTN</name>
<dbReference type="AlphaFoldDB" id="A0A9X3N6Q8"/>
<reference evidence="3" key="1">
    <citation type="submission" date="2022-10" db="EMBL/GenBank/DDBJ databases">
        <title>The WGS of Solirubrobacter phytolaccae KCTC 29190.</title>
        <authorList>
            <person name="Jiang Z."/>
        </authorList>
    </citation>
    <scope>NUCLEOTIDE SEQUENCE</scope>
    <source>
        <strain evidence="3">KCTC 29190</strain>
    </source>
</reference>
<dbReference type="RefSeq" id="WP_270024808.1">
    <property type="nucleotide sequence ID" value="NZ_JAPDDP010000013.1"/>
</dbReference>
<feature type="region of interest" description="Disordered" evidence="1">
    <location>
        <begin position="215"/>
        <end position="245"/>
    </location>
</feature>
<accession>A0A9X3N6Q8</accession>
<sequence length="368" mass="40505">MTTGQDQTQTLYDAAARTRAAVTDQRFAADVDEAIEYFGPDIASHVGRYDTGELFVPLQVWLGKWEPGASLVLQDRVVLVWGRTEVQHQIIPRKRPGGVAEVDVQVDAVTLWIDCDNPLNVRVRRYAGTMDVPATYADTLRPEKLDMVATAELPPELEQCPHCFGEITKGTEICPHCGKYLGEHKRSKKWLILLLLALLLLLLLIGAFLLLRGDDEDPAKPKPTPTATAEASAEPTQDPFRRISGPGWEGRAPRAFEISKVERQSGGKLLVRTLRGDDGLVIRIFHTPEEDANPGTFQVGDLKPLESSAKESNLAIVENYGIPECETRRCGDLLLNDPAWGGLAITVNATKGERLDAAKAIAESIKQR</sequence>
<organism evidence="3 4">
    <name type="scientific">Solirubrobacter phytolaccae</name>
    <dbReference type="NCBI Taxonomy" id="1404360"/>
    <lineage>
        <taxon>Bacteria</taxon>
        <taxon>Bacillati</taxon>
        <taxon>Actinomycetota</taxon>
        <taxon>Thermoleophilia</taxon>
        <taxon>Solirubrobacterales</taxon>
        <taxon>Solirubrobacteraceae</taxon>
        <taxon>Solirubrobacter</taxon>
    </lineage>
</organism>
<keyword evidence="2" id="KW-0472">Membrane</keyword>
<evidence type="ECO:0000256" key="2">
    <source>
        <dbReference type="SAM" id="Phobius"/>
    </source>
</evidence>
<dbReference type="Proteomes" id="UP001147653">
    <property type="component" value="Unassembled WGS sequence"/>
</dbReference>
<evidence type="ECO:0000313" key="4">
    <source>
        <dbReference type="Proteomes" id="UP001147653"/>
    </source>
</evidence>
<keyword evidence="4" id="KW-1185">Reference proteome</keyword>
<feature type="compositionally biased region" description="Low complexity" evidence="1">
    <location>
        <begin position="225"/>
        <end position="236"/>
    </location>
</feature>
<evidence type="ECO:0000313" key="3">
    <source>
        <dbReference type="EMBL" id="MDA0180496.1"/>
    </source>
</evidence>
<comment type="caution">
    <text evidence="3">The sequence shown here is derived from an EMBL/GenBank/DDBJ whole genome shotgun (WGS) entry which is preliminary data.</text>
</comment>
<keyword evidence="2" id="KW-1133">Transmembrane helix</keyword>
<proteinExistence type="predicted"/>